<name>A0A8X6U6X5_NEPPI</name>
<protein>
    <submittedName>
        <fullName evidence="1">Uncharacterized protein</fullName>
    </submittedName>
</protein>
<comment type="caution">
    <text evidence="1">The sequence shown here is derived from an EMBL/GenBank/DDBJ whole genome shotgun (WGS) entry which is preliminary data.</text>
</comment>
<keyword evidence="2" id="KW-1185">Reference proteome</keyword>
<proteinExistence type="predicted"/>
<feature type="non-terminal residue" evidence="1">
    <location>
        <position position="1"/>
    </location>
</feature>
<accession>A0A8X6U6X5</accession>
<evidence type="ECO:0000313" key="1">
    <source>
        <dbReference type="EMBL" id="GFT87516.1"/>
    </source>
</evidence>
<reference evidence="1" key="1">
    <citation type="submission" date="2020-08" db="EMBL/GenBank/DDBJ databases">
        <title>Multicomponent nature underlies the extraordinary mechanical properties of spider dragline silk.</title>
        <authorList>
            <person name="Kono N."/>
            <person name="Nakamura H."/>
            <person name="Mori M."/>
            <person name="Yoshida Y."/>
            <person name="Ohtoshi R."/>
            <person name="Malay A.D."/>
            <person name="Moran D.A.P."/>
            <person name="Tomita M."/>
            <person name="Numata K."/>
            <person name="Arakawa K."/>
        </authorList>
    </citation>
    <scope>NUCLEOTIDE SEQUENCE</scope>
</reference>
<organism evidence="1 2">
    <name type="scientific">Nephila pilipes</name>
    <name type="common">Giant wood spider</name>
    <name type="synonym">Nephila maculata</name>
    <dbReference type="NCBI Taxonomy" id="299642"/>
    <lineage>
        <taxon>Eukaryota</taxon>
        <taxon>Metazoa</taxon>
        <taxon>Ecdysozoa</taxon>
        <taxon>Arthropoda</taxon>
        <taxon>Chelicerata</taxon>
        <taxon>Arachnida</taxon>
        <taxon>Araneae</taxon>
        <taxon>Araneomorphae</taxon>
        <taxon>Entelegynae</taxon>
        <taxon>Araneoidea</taxon>
        <taxon>Nephilidae</taxon>
        <taxon>Nephila</taxon>
    </lineage>
</organism>
<dbReference type="Proteomes" id="UP000887013">
    <property type="component" value="Unassembled WGS sequence"/>
</dbReference>
<evidence type="ECO:0000313" key="2">
    <source>
        <dbReference type="Proteomes" id="UP000887013"/>
    </source>
</evidence>
<gene>
    <name evidence="1" type="ORF">NPIL_111231</name>
</gene>
<sequence length="34" mass="4047">KDVLHNEVYIQRLNAALTLEEWIYINRKESKGMA</sequence>
<dbReference type="AlphaFoldDB" id="A0A8X6U6X5"/>
<dbReference type="EMBL" id="BMAW01073367">
    <property type="protein sequence ID" value="GFT87516.1"/>
    <property type="molecule type" value="Genomic_DNA"/>
</dbReference>